<organism evidence="3 4">
    <name type="scientific">Haloquadratum walsbyi J07HQW2</name>
    <dbReference type="NCBI Taxonomy" id="1238425"/>
    <lineage>
        <taxon>Archaea</taxon>
        <taxon>Methanobacteriati</taxon>
        <taxon>Methanobacteriota</taxon>
        <taxon>Stenosarchaea group</taxon>
        <taxon>Halobacteria</taxon>
        <taxon>Halobacteriales</taxon>
        <taxon>Haloferacaceae</taxon>
        <taxon>Haloquadratum</taxon>
    </lineage>
</organism>
<comment type="catalytic activity">
    <reaction evidence="1">
        <text>L-glutamyl-tRNA(Gln) + L-glutamine + ATP + H2O = L-glutaminyl-tRNA(Gln) + L-glutamate + ADP + phosphate + H(+)</text>
        <dbReference type="Rhea" id="RHEA:17521"/>
        <dbReference type="Rhea" id="RHEA-COMP:9681"/>
        <dbReference type="Rhea" id="RHEA-COMP:9684"/>
        <dbReference type="ChEBI" id="CHEBI:15377"/>
        <dbReference type="ChEBI" id="CHEBI:15378"/>
        <dbReference type="ChEBI" id="CHEBI:29985"/>
        <dbReference type="ChEBI" id="CHEBI:30616"/>
        <dbReference type="ChEBI" id="CHEBI:43474"/>
        <dbReference type="ChEBI" id="CHEBI:58359"/>
        <dbReference type="ChEBI" id="CHEBI:78520"/>
        <dbReference type="ChEBI" id="CHEBI:78521"/>
        <dbReference type="ChEBI" id="CHEBI:456216"/>
    </reaction>
</comment>
<dbReference type="GO" id="GO:0006412">
    <property type="term" value="P:translation"/>
    <property type="evidence" value="ECO:0007669"/>
    <property type="project" value="UniProtKB-UniRule"/>
</dbReference>
<name>U1NIH7_9EURY</name>
<sequence length="122" mass="13717">MLLDYNGRHTTILTLARIETLTPNPRHPRYMSDSAVDTDEVEHVAELARVDLTEEEIDAFSTQFADILAYFDALDEVPAVEHEPDLVNVMRSDEVTESLDQSEALQNAPETEDGQFKGPRVS</sequence>
<keyword evidence="1" id="KW-0547">Nucleotide-binding</keyword>
<keyword evidence="1" id="KW-0436">Ligase</keyword>
<evidence type="ECO:0000313" key="4">
    <source>
        <dbReference type="Proteomes" id="UP000030710"/>
    </source>
</evidence>
<dbReference type="AlphaFoldDB" id="U1NIH7"/>
<dbReference type="InterPro" id="IPR003837">
    <property type="entry name" value="GatC"/>
</dbReference>
<keyword evidence="1" id="KW-0648">Protein biosynthesis</keyword>
<accession>U1NIH7</accession>
<dbReference type="HAMAP" id="MF_00122">
    <property type="entry name" value="GatC"/>
    <property type="match status" value="1"/>
</dbReference>
<protein>
    <recommendedName>
        <fullName evidence="1">Aspartyl/glutamyl-tRNA(Asn/Gln) amidotransferase subunit C</fullName>
        <shortName evidence="1">Asp/Glu-ADT subunit C</shortName>
        <ecNumber evidence="1">6.3.5.-</ecNumber>
    </recommendedName>
</protein>
<dbReference type="STRING" id="1238425.J07HQW2_03201"/>
<dbReference type="GO" id="GO:0050566">
    <property type="term" value="F:asparaginyl-tRNA synthase (glutamine-hydrolyzing) activity"/>
    <property type="evidence" value="ECO:0007669"/>
    <property type="project" value="RHEA"/>
</dbReference>
<dbReference type="PANTHER" id="PTHR15004">
    <property type="entry name" value="GLUTAMYL-TRNA(GLN) AMIDOTRANSFERASE SUBUNIT C, MITOCHONDRIAL"/>
    <property type="match status" value="1"/>
</dbReference>
<dbReference type="GO" id="GO:0006450">
    <property type="term" value="P:regulation of translational fidelity"/>
    <property type="evidence" value="ECO:0007669"/>
    <property type="project" value="InterPro"/>
</dbReference>
<evidence type="ECO:0000256" key="2">
    <source>
        <dbReference type="SAM" id="MobiDB-lite"/>
    </source>
</evidence>
<comment type="catalytic activity">
    <reaction evidence="1">
        <text>L-aspartyl-tRNA(Asn) + L-glutamine + ATP + H2O = L-asparaginyl-tRNA(Asn) + L-glutamate + ADP + phosphate + 2 H(+)</text>
        <dbReference type="Rhea" id="RHEA:14513"/>
        <dbReference type="Rhea" id="RHEA-COMP:9674"/>
        <dbReference type="Rhea" id="RHEA-COMP:9677"/>
        <dbReference type="ChEBI" id="CHEBI:15377"/>
        <dbReference type="ChEBI" id="CHEBI:15378"/>
        <dbReference type="ChEBI" id="CHEBI:29985"/>
        <dbReference type="ChEBI" id="CHEBI:30616"/>
        <dbReference type="ChEBI" id="CHEBI:43474"/>
        <dbReference type="ChEBI" id="CHEBI:58359"/>
        <dbReference type="ChEBI" id="CHEBI:78515"/>
        <dbReference type="ChEBI" id="CHEBI:78516"/>
        <dbReference type="ChEBI" id="CHEBI:456216"/>
    </reaction>
</comment>
<dbReference type="eggNOG" id="arCOG02726">
    <property type="taxonomic scope" value="Archaea"/>
</dbReference>
<dbReference type="Pfam" id="PF02686">
    <property type="entry name" value="GatC"/>
    <property type="match status" value="1"/>
</dbReference>
<evidence type="ECO:0000256" key="1">
    <source>
        <dbReference type="HAMAP-Rule" id="MF_00122"/>
    </source>
</evidence>
<proteinExistence type="inferred from homology"/>
<evidence type="ECO:0000313" key="3">
    <source>
        <dbReference type="EMBL" id="ERG96718.1"/>
    </source>
</evidence>
<dbReference type="GO" id="GO:0016740">
    <property type="term" value="F:transferase activity"/>
    <property type="evidence" value="ECO:0007669"/>
    <property type="project" value="UniProtKB-KW"/>
</dbReference>
<dbReference type="GO" id="GO:0050567">
    <property type="term" value="F:glutaminyl-tRNA synthase (glutamine-hydrolyzing) activity"/>
    <property type="evidence" value="ECO:0007669"/>
    <property type="project" value="UniProtKB-UniRule"/>
</dbReference>
<dbReference type="EC" id="6.3.5.-" evidence="1"/>
<dbReference type="EMBL" id="KE356561">
    <property type="protein sequence ID" value="ERG96718.1"/>
    <property type="molecule type" value="Genomic_DNA"/>
</dbReference>
<keyword evidence="1" id="KW-0067">ATP-binding</keyword>
<feature type="region of interest" description="Disordered" evidence="2">
    <location>
        <begin position="91"/>
        <end position="122"/>
    </location>
</feature>
<comment type="subunit">
    <text evidence="1">Heterotrimer of A, B and C subunits.</text>
</comment>
<dbReference type="Gene3D" id="1.10.20.60">
    <property type="entry name" value="Glu-tRNAGln amidotransferase C subunit, N-terminal domain"/>
    <property type="match status" value="1"/>
</dbReference>
<feature type="compositionally biased region" description="Polar residues" evidence="2">
    <location>
        <begin position="98"/>
        <end position="109"/>
    </location>
</feature>
<reference evidence="3 4" key="1">
    <citation type="journal article" date="2013" name="PLoS ONE">
        <title>Assembly-driven community genomics of a hypersaline microbial ecosystem.</title>
        <authorList>
            <person name="Podell S."/>
            <person name="Ugalde J.A."/>
            <person name="Narasingarao P."/>
            <person name="Banfield J.F."/>
            <person name="Heidelberg K.B."/>
            <person name="Allen E.E."/>
        </authorList>
    </citation>
    <scope>NUCLEOTIDE SEQUENCE [LARGE SCALE GENOMIC DNA]</scope>
    <source>
        <strain evidence="4">J07HQW2</strain>
    </source>
</reference>
<dbReference type="NCBIfam" id="TIGR00135">
    <property type="entry name" value="gatC"/>
    <property type="match status" value="1"/>
</dbReference>
<dbReference type="GO" id="GO:0070681">
    <property type="term" value="P:glutaminyl-tRNAGln biosynthesis via transamidation"/>
    <property type="evidence" value="ECO:0007669"/>
    <property type="project" value="TreeGrafter"/>
</dbReference>
<gene>
    <name evidence="1" type="primary">gatC</name>
    <name evidence="3" type="ORF">J07HQW2_03201</name>
</gene>
<dbReference type="Proteomes" id="UP000030710">
    <property type="component" value="Unassembled WGS sequence"/>
</dbReference>
<keyword evidence="3" id="KW-0808">Transferase</keyword>
<dbReference type="PANTHER" id="PTHR15004:SF0">
    <property type="entry name" value="GLUTAMYL-TRNA(GLN) AMIDOTRANSFERASE SUBUNIT C, MITOCHONDRIAL"/>
    <property type="match status" value="1"/>
</dbReference>
<comment type="function">
    <text evidence="1">Allows the formation of correctly charged Asn-tRNA(Asn) or Gln-tRNA(Gln) through the transamidation of misacylated Asp-tRNA(Asn) or Glu-tRNA(Gln) in organisms which lack either or both of asparaginyl-tRNA or glutaminyl-tRNA synthetases. The reaction takes place in the presence of glutamine and ATP through an activated phospho-Asp-tRNA(Asn) or phospho-Glu-tRNA(Gln).</text>
</comment>
<dbReference type="SUPFAM" id="SSF141000">
    <property type="entry name" value="Glu-tRNAGln amidotransferase C subunit"/>
    <property type="match status" value="1"/>
</dbReference>
<comment type="similarity">
    <text evidence="1">Belongs to the GatC family.</text>
</comment>
<dbReference type="InterPro" id="IPR036113">
    <property type="entry name" value="Asp/Glu-ADT_sf_sub_c"/>
</dbReference>
<dbReference type="GO" id="GO:0005524">
    <property type="term" value="F:ATP binding"/>
    <property type="evidence" value="ECO:0007669"/>
    <property type="project" value="UniProtKB-KW"/>
</dbReference>
<dbReference type="HOGENOM" id="CLU_105899_1_1_2"/>